<keyword evidence="9" id="KW-0492">Microsome</keyword>
<evidence type="ECO:0000256" key="4">
    <source>
        <dbReference type="ARBA" id="ARBA00004406"/>
    </source>
</evidence>
<evidence type="ECO:0000256" key="8">
    <source>
        <dbReference type="ARBA" id="ARBA00022824"/>
    </source>
</evidence>
<evidence type="ECO:0000256" key="13">
    <source>
        <dbReference type="ARBA" id="ARBA00023136"/>
    </source>
</evidence>
<evidence type="ECO:0000256" key="7">
    <source>
        <dbReference type="ARBA" id="ARBA00022723"/>
    </source>
</evidence>
<dbReference type="GeneID" id="112683508"/>
<keyword evidence="8" id="KW-0256">Endoplasmic reticulum</keyword>
<proteinExistence type="inferred from homology"/>
<dbReference type="PANTHER" id="PTHR24291">
    <property type="entry name" value="CYTOCHROME P450 FAMILY 4"/>
    <property type="match status" value="1"/>
</dbReference>
<reference evidence="17" key="1">
    <citation type="submission" date="2025-08" db="UniProtKB">
        <authorList>
            <consortium name="RefSeq"/>
        </authorList>
    </citation>
    <scope>IDENTIFICATION</scope>
    <source>
        <tissue evidence="17">Whole body</tissue>
    </source>
</reference>
<dbReference type="GO" id="GO:0004497">
    <property type="term" value="F:monooxygenase activity"/>
    <property type="evidence" value="ECO:0007669"/>
    <property type="project" value="UniProtKB-KW"/>
</dbReference>
<dbReference type="RefSeq" id="XP_025410347.1">
    <property type="nucleotide sequence ID" value="XM_025554562.1"/>
</dbReference>
<dbReference type="SUPFAM" id="SSF48264">
    <property type="entry name" value="Cytochrome P450"/>
    <property type="match status" value="2"/>
</dbReference>
<evidence type="ECO:0000313" key="16">
    <source>
        <dbReference type="Proteomes" id="UP000694846"/>
    </source>
</evidence>
<dbReference type="InterPro" id="IPR050196">
    <property type="entry name" value="Cytochrome_P450_Monoox"/>
</dbReference>
<dbReference type="GO" id="GO:0020037">
    <property type="term" value="F:heme binding"/>
    <property type="evidence" value="ECO:0007669"/>
    <property type="project" value="InterPro"/>
</dbReference>
<dbReference type="GO" id="GO:0005506">
    <property type="term" value="F:iron ion binding"/>
    <property type="evidence" value="ECO:0007669"/>
    <property type="project" value="InterPro"/>
</dbReference>
<dbReference type="InterPro" id="IPR002403">
    <property type="entry name" value="Cyt_P450_E_grp-IV"/>
</dbReference>
<evidence type="ECO:0000313" key="17">
    <source>
        <dbReference type="RefSeq" id="XP_025410347.1"/>
    </source>
</evidence>
<comment type="cofactor">
    <cofactor evidence="1 14">
        <name>heme</name>
        <dbReference type="ChEBI" id="CHEBI:30413"/>
    </cofactor>
</comment>
<keyword evidence="6 14" id="KW-0349">Heme</keyword>
<protein>
    <submittedName>
        <fullName evidence="17">Uncharacterized protein LOC112683508</fullName>
    </submittedName>
</protein>
<dbReference type="CDD" id="cd20628">
    <property type="entry name" value="CYP4"/>
    <property type="match status" value="2"/>
</dbReference>
<keyword evidence="15" id="KW-0812">Transmembrane</keyword>
<comment type="function">
    <text evidence="2">May be involved in the metabolism of insect hormones and in the breakdown of synthetic insecticides.</text>
</comment>
<feature type="transmembrane region" description="Helical" evidence="15">
    <location>
        <begin position="6"/>
        <end position="26"/>
    </location>
</feature>
<evidence type="ECO:0000256" key="14">
    <source>
        <dbReference type="PIRSR" id="PIRSR602403-1"/>
    </source>
</evidence>
<keyword evidence="7 14" id="KW-0479">Metal-binding</keyword>
<dbReference type="InterPro" id="IPR017972">
    <property type="entry name" value="Cyt_P450_CS"/>
</dbReference>
<keyword evidence="13 15" id="KW-0472">Membrane</keyword>
<keyword evidence="12" id="KW-0503">Monooxygenase</keyword>
<dbReference type="InterPro" id="IPR036396">
    <property type="entry name" value="Cyt_P450_sf"/>
</dbReference>
<keyword evidence="16" id="KW-1185">Reference proteome</keyword>
<comment type="similarity">
    <text evidence="5">Belongs to the cytochrome P450 family.</text>
</comment>
<keyword evidence="10" id="KW-0560">Oxidoreductase</keyword>
<evidence type="ECO:0000256" key="6">
    <source>
        <dbReference type="ARBA" id="ARBA00022617"/>
    </source>
</evidence>
<evidence type="ECO:0000256" key="11">
    <source>
        <dbReference type="ARBA" id="ARBA00023004"/>
    </source>
</evidence>
<evidence type="ECO:0000256" key="10">
    <source>
        <dbReference type="ARBA" id="ARBA00023002"/>
    </source>
</evidence>
<dbReference type="PRINTS" id="PR00465">
    <property type="entry name" value="EP450IV"/>
</dbReference>
<dbReference type="AlphaFoldDB" id="A0A8B8FIG0"/>
<dbReference type="Gene3D" id="1.10.630.10">
    <property type="entry name" value="Cytochrome P450"/>
    <property type="match status" value="2"/>
</dbReference>
<evidence type="ECO:0000256" key="1">
    <source>
        <dbReference type="ARBA" id="ARBA00001971"/>
    </source>
</evidence>
<keyword evidence="11 14" id="KW-0408">Iron</keyword>
<evidence type="ECO:0000256" key="15">
    <source>
        <dbReference type="SAM" id="Phobius"/>
    </source>
</evidence>
<evidence type="ECO:0000256" key="2">
    <source>
        <dbReference type="ARBA" id="ARBA00003690"/>
    </source>
</evidence>
<name>A0A8B8FIG0_9HEMI</name>
<dbReference type="Pfam" id="PF00067">
    <property type="entry name" value="p450"/>
    <property type="match status" value="2"/>
</dbReference>
<dbReference type="InterPro" id="IPR001128">
    <property type="entry name" value="Cyt_P450"/>
</dbReference>
<evidence type="ECO:0000256" key="12">
    <source>
        <dbReference type="ARBA" id="ARBA00023033"/>
    </source>
</evidence>
<dbReference type="PROSITE" id="PS00086">
    <property type="entry name" value="CYTOCHROME_P450"/>
    <property type="match status" value="2"/>
</dbReference>
<evidence type="ECO:0000256" key="5">
    <source>
        <dbReference type="ARBA" id="ARBA00010617"/>
    </source>
</evidence>
<dbReference type="PANTHER" id="PTHR24291:SF189">
    <property type="entry name" value="CYTOCHROME P450 4C3-RELATED"/>
    <property type="match status" value="1"/>
</dbReference>
<evidence type="ECO:0000256" key="9">
    <source>
        <dbReference type="ARBA" id="ARBA00022848"/>
    </source>
</evidence>
<dbReference type="Proteomes" id="UP000694846">
    <property type="component" value="Unplaced"/>
</dbReference>
<dbReference type="GO" id="GO:0005789">
    <property type="term" value="C:endoplasmic reticulum membrane"/>
    <property type="evidence" value="ECO:0007669"/>
    <property type="project" value="UniProtKB-SubCell"/>
</dbReference>
<dbReference type="OrthoDB" id="1470350at2759"/>
<dbReference type="GO" id="GO:0016705">
    <property type="term" value="F:oxidoreductase activity, acting on paired donors, with incorporation or reduction of molecular oxygen"/>
    <property type="evidence" value="ECO:0007669"/>
    <property type="project" value="InterPro"/>
</dbReference>
<organism evidence="16 17">
    <name type="scientific">Sipha flava</name>
    <name type="common">yellow sugarcane aphid</name>
    <dbReference type="NCBI Taxonomy" id="143950"/>
    <lineage>
        <taxon>Eukaryota</taxon>
        <taxon>Metazoa</taxon>
        <taxon>Ecdysozoa</taxon>
        <taxon>Arthropoda</taxon>
        <taxon>Hexapoda</taxon>
        <taxon>Insecta</taxon>
        <taxon>Pterygota</taxon>
        <taxon>Neoptera</taxon>
        <taxon>Paraneoptera</taxon>
        <taxon>Hemiptera</taxon>
        <taxon>Sternorrhyncha</taxon>
        <taxon>Aphidomorpha</taxon>
        <taxon>Aphidoidea</taxon>
        <taxon>Aphididae</taxon>
        <taxon>Sipha</taxon>
    </lineage>
</organism>
<feature type="binding site" description="axial binding residue" evidence="14">
    <location>
        <position position="456"/>
    </location>
    <ligand>
        <name>heme</name>
        <dbReference type="ChEBI" id="CHEBI:30413"/>
    </ligand>
    <ligandPart>
        <name>Fe</name>
        <dbReference type="ChEBI" id="CHEBI:18248"/>
    </ligandPart>
</feature>
<comment type="subcellular location">
    <subcellularLocation>
        <location evidence="4">Endoplasmic reticulum membrane</location>
        <topology evidence="4">Peripheral membrane protein</topology>
    </subcellularLocation>
    <subcellularLocation>
        <location evidence="3">Microsome membrane</location>
        <topology evidence="3">Peripheral membrane protein</topology>
    </subcellularLocation>
</comment>
<gene>
    <name evidence="17" type="primary">LOC112683508</name>
</gene>
<sequence length="1028" mass="118720">MFEIHFYEILLVSIVSLVSIVVYSRLRKPLEYRQLSSHVPSVTKTIWSEMKFSWNMAMAKPKDLLPLFMELKNQNGLVVHFNLAGQACILLNDPDDLKILLSSTKNITKSKDYQILKPWLNEGLLLSSGSKWQSRRKLLTSTFHFKTLDMYNVSINKHSRVLARKLLEASTGDKEIDVMNYITLCSLDMICDTIMGIEVNAQEGKSIEYVKAIKCVCRSIVDRVFTFWLWNDFIFKISESGRNFYKSLKVLHEFTDNVIKIKKESLNNSKSQHKQIETNSQKMQTKSFLDTLLNALEENPDQMTNKDIREEVDTFLFEGHDTSSIAITIALIFLGLNQDVQDRARDEILEIFGDSDRDVTMDDLNSMKYLEAIVKETLRLYPSVPAITREIQTTLNIKNYSIPPLTTIFIIPYILHRSEDLYPNPEEFIPERFLDEDSKSRNIFGYLPFSAGPRNCIGQKFAMTEIKTVISTILRKLKFETIGTKEDIKVSAQVVIRLDSAPKIKFHELKQIPITMYGLNVYTVVALVPLLILILRAVYSRLQKPLEYRQLSSHVPSLTKSFWDEVKLSVTVATKHPKEMLPLYMELMHNKGPIVHFNIAGRSYVLLKDPDDLKILLSNTQNINKGPEYRMLRPWLNDGLLVSSGSKWQNRRKLLTNTFHFRTLDMYNPSINKHSRVLAKKLLEASSTSNKEISITEYVTLCSLDIICETIMGTEINAQEGKSVQYVQSIKSACRSVTDRIFKFWLWNDFIFRISGSGRKFYKSIKVLHDFTDNVIKNKRALLKNAKNQNVLPEKKYGKTENKSFLDILLNLLEENPDQMTDKDIREEVDTFLFEGHDTSSVSMTLTLLLLAMHQDVQDRARDELYGIFGDSDRDATMQDLNSMKYTEAVIKESLRLYPSVPGFTRELQTTLHLKNFNIPPMTTVCVFPFIQHRDEKIFTDPEEFIPERFLDEDIKSKLHVFGYIPFSAGARNCIGQKYAMNQMKIVVSTVLRNARIETLGDRKDIQISMQLVIRLESLPKVRFYEIA</sequence>
<feature type="transmembrane region" description="Helical" evidence="15">
    <location>
        <begin position="519"/>
        <end position="539"/>
    </location>
</feature>
<keyword evidence="15" id="KW-1133">Transmembrane helix</keyword>
<evidence type="ECO:0000256" key="3">
    <source>
        <dbReference type="ARBA" id="ARBA00004174"/>
    </source>
</evidence>
<dbReference type="PRINTS" id="PR00385">
    <property type="entry name" value="P450"/>
</dbReference>
<dbReference type="FunFam" id="1.10.630.10:FF:000035">
    <property type="entry name" value="CYtochrome P450 family"/>
    <property type="match status" value="2"/>
</dbReference>
<accession>A0A8B8FIG0</accession>